<evidence type="ECO:0000256" key="8">
    <source>
        <dbReference type="ARBA" id="ARBA00022989"/>
    </source>
</evidence>
<dbReference type="InterPro" id="IPR003593">
    <property type="entry name" value="AAA+_ATPase"/>
</dbReference>
<evidence type="ECO:0000256" key="3">
    <source>
        <dbReference type="ARBA" id="ARBA00022448"/>
    </source>
</evidence>
<dbReference type="Gene3D" id="3.40.50.300">
    <property type="entry name" value="P-loop containing nucleotide triphosphate hydrolases"/>
    <property type="match status" value="1"/>
</dbReference>
<evidence type="ECO:0000256" key="10">
    <source>
        <dbReference type="ARBA" id="ARBA00023180"/>
    </source>
</evidence>
<evidence type="ECO:0000256" key="6">
    <source>
        <dbReference type="ARBA" id="ARBA00022741"/>
    </source>
</evidence>
<dbReference type="Pfam" id="PF00664">
    <property type="entry name" value="ABC_membrane"/>
    <property type="match status" value="1"/>
</dbReference>
<dbReference type="PROSITE" id="PS00211">
    <property type="entry name" value="ABC_TRANSPORTER_1"/>
    <property type="match status" value="1"/>
</dbReference>
<evidence type="ECO:0000259" key="13">
    <source>
        <dbReference type="PROSITE" id="PS50893"/>
    </source>
</evidence>
<dbReference type="GO" id="GO:0015421">
    <property type="term" value="F:ABC-type oligopeptide transporter activity"/>
    <property type="evidence" value="ECO:0007669"/>
    <property type="project" value="TreeGrafter"/>
</dbReference>
<evidence type="ECO:0000256" key="7">
    <source>
        <dbReference type="ARBA" id="ARBA00022840"/>
    </source>
</evidence>
<dbReference type="InterPro" id="IPR036640">
    <property type="entry name" value="ABC1_TM_sf"/>
</dbReference>
<sequence>MFETISRKPAIDPYDTNERKLDDICGDIKLRDVYFSYPARLDELIFNGFSLLIPRGTTAALVGHSGSGKTTVINLIERFYDPQAGEVLIDGINIKEFQLGWIRGKIGIVSQEPVLFTSSIRDNIAYEKDGATIEEIKVASNLTKAAKFIDKLPQRLDTMVGKHGIQMSGGQKQRITIARAILKDPRILLLDEATSALDAKSERTVQEALDRVMINRTTIIVAHRLGTVKHADMIAVIHEGQIVEKGSHSELVHDPEEAYCQLLHLQELSKESEQKNADDQDEPEIILDSRRHSSQQLSSLRSLSRNPSGSHSSSPVSFPVPTVTDILETTTAEPTTPASATLQAVPLHCLAYLSKLVLLIGSIASVILGLVMTLFGVLLANIIKIFYEPAHELRKDSKFWASMFVLLGVVALLATSIRTYVFASAGCRLIKRIQLMCFEKVVHMEIDALALIFQNSATAIAGLVIAFQETGYYSGHGASCRT</sequence>
<keyword evidence="6" id="KW-0547">Nucleotide-binding</keyword>
<comment type="subcellular location">
    <subcellularLocation>
        <location evidence="1">Cell membrane</location>
        <topology evidence="1">Multi-pass membrane protein</topology>
    </subcellularLocation>
</comment>
<evidence type="ECO:0000313" key="15">
    <source>
        <dbReference type="EMBL" id="THG06473.1"/>
    </source>
</evidence>
<dbReference type="PANTHER" id="PTHR43394">
    <property type="entry name" value="ATP-DEPENDENT PERMEASE MDL1, MITOCHONDRIAL"/>
    <property type="match status" value="1"/>
</dbReference>
<dbReference type="SMART" id="SM00382">
    <property type="entry name" value="AAA"/>
    <property type="match status" value="1"/>
</dbReference>
<evidence type="ECO:0000256" key="4">
    <source>
        <dbReference type="ARBA" id="ARBA00022692"/>
    </source>
</evidence>
<dbReference type="GO" id="GO:0090374">
    <property type="term" value="P:oligopeptide export from mitochondrion"/>
    <property type="evidence" value="ECO:0007669"/>
    <property type="project" value="TreeGrafter"/>
</dbReference>
<dbReference type="InterPro" id="IPR039421">
    <property type="entry name" value="Type_1_exporter"/>
</dbReference>
<dbReference type="InterPro" id="IPR017871">
    <property type="entry name" value="ABC_transporter-like_CS"/>
</dbReference>
<dbReference type="PROSITE" id="PS50893">
    <property type="entry name" value="ABC_TRANSPORTER_2"/>
    <property type="match status" value="1"/>
</dbReference>
<keyword evidence="5" id="KW-0677">Repeat</keyword>
<dbReference type="SUPFAM" id="SSF90123">
    <property type="entry name" value="ABC transporter transmembrane region"/>
    <property type="match status" value="1"/>
</dbReference>
<keyword evidence="7" id="KW-0067">ATP-binding</keyword>
<evidence type="ECO:0000256" key="2">
    <source>
        <dbReference type="ARBA" id="ARBA00007577"/>
    </source>
</evidence>
<evidence type="ECO:0000256" key="1">
    <source>
        <dbReference type="ARBA" id="ARBA00004651"/>
    </source>
</evidence>
<keyword evidence="10" id="KW-0325">Glycoprotein</keyword>
<feature type="domain" description="ABC transmembrane type-1" evidence="14">
    <location>
        <begin position="359"/>
        <end position="446"/>
    </location>
</feature>
<evidence type="ECO:0000313" key="16">
    <source>
        <dbReference type="Proteomes" id="UP000306102"/>
    </source>
</evidence>
<keyword evidence="9 12" id="KW-0472">Membrane</keyword>
<dbReference type="InterPro" id="IPR003439">
    <property type="entry name" value="ABC_transporter-like_ATP-bd"/>
</dbReference>
<evidence type="ECO:0000256" key="9">
    <source>
        <dbReference type="ARBA" id="ARBA00023136"/>
    </source>
</evidence>
<gene>
    <name evidence="15" type="ORF">TEA_011800</name>
</gene>
<dbReference type="Gene3D" id="1.20.1560.10">
    <property type="entry name" value="ABC transporter type 1, transmembrane domain"/>
    <property type="match status" value="1"/>
</dbReference>
<name>A0A4S4DT98_CAMSN</name>
<protein>
    <recommendedName>
        <fullName evidence="17">ABC transporter domain-containing protein</fullName>
    </recommendedName>
</protein>
<reference evidence="15 16" key="1">
    <citation type="journal article" date="2018" name="Proc. Natl. Acad. Sci. U.S.A.">
        <title>Draft genome sequence of Camellia sinensis var. sinensis provides insights into the evolution of the tea genome and tea quality.</title>
        <authorList>
            <person name="Wei C."/>
            <person name="Yang H."/>
            <person name="Wang S."/>
            <person name="Zhao J."/>
            <person name="Liu C."/>
            <person name="Gao L."/>
            <person name="Xia E."/>
            <person name="Lu Y."/>
            <person name="Tai Y."/>
            <person name="She G."/>
            <person name="Sun J."/>
            <person name="Cao H."/>
            <person name="Tong W."/>
            <person name="Gao Q."/>
            <person name="Li Y."/>
            <person name="Deng W."/>
            <person name="Jiang X."/>
            <person name="Wang W."/>
            <person name="Chen Q."/>
            <person name="Zhang S."/>
            <person name="Li H."/>
            <person name="Wu J."/>
            <person name="Wang P."/>
            <person name="Li P."/>
            <person name="Shi C."/>
            <person name="Zheng F."/>
            <person name="Jian J."/>
            <person name="Huang B."/>
            <person name="Shan D."/>
            <person name="Shi M."/>
            <person name="Fang C."/>
            <person name="Yue Y."/>
            <person name="Li F."/>
            <person name="Li D."/>
            <person name="Wei S."/>
            <person name="Han B."/>
            <person name="Jiang C."/>
            <person name="Yin Y."/>
            <person name="Xia T."/>
            <person name="Zhang Z."/>
            <person name="Bennetzen J.L."/>
            <person name="Zhao S."/>
            <person name="Wan X."/>
        </authorList>
    </citation>
    <scope>NUCLEOTIDE SEQUENCE [LARGE SCALE GENOMIC DNA]</scope>
    <source>
        <strain evidence="16">cv. Shuchazao</strain>
        <tissue evidence="15">Leaf</tissue>
    </source>
</reference>
<dbReference type="CDD" id="cd03249">
    <property type="entry name" value="ABC_MTABC3_MDL1_MDL2"/>
    <property type="match status" value="1"/>
</dbReference>
<dbReference type="GO" id="GO:0016887">
    <property type="term" value="F:ATP hydrolysis activity"/>
    <property type="evidence" value="ECO:0007669"/>
    <property type="project" value="InterPro"/>
</dbReference>
<dbReference type="SUPFAM" id="SSF52540">
    <property type="entry name" value="P-loop containing nucleoside triphosphate hydrolases"/>
    <property type="match status" value="1"/>
</dbReference>
<comment type="caution">
    <text evidence="15">The sequence shown here is derived from an EMBL/GenBank/DDBJ whole genome shotgun (WGS) entry which is preliminary data.</text>
</comment>
<comment type="similarity">
    <text evidence="2">Belongs to the ABC transporter superfamily. ABCB family. Multidrug resistance exporter (TC 3.A.1.201) subfamily.</text>
</comment>
<keyword evidence="16" id="KW-1185">Reference proteome</keyword>
<dbReference type="InterPro" id="IPR011527">
    <property type="entry name" value="ABC1_TM_dom"/>
</dbReference>
<feature type="domain" description="ABC transporter" evidence="13">
    <location>
        <begin position="28"/>
        <end position="264"/>
    </location>
</feature>
<evidence type="ECO:0008006" key="17">
    <source>
        <dbReference type="Google" id="ProtNLM"/>
    </source>
</evidence>
<dbReference type="InterPro" id="IPR027417">
    <property type="entry name" value="P-loop_NTPase"/>
</dbReference>
<dbReference type="AlphaFoldDB" id="A0A4S4DT98"/>
<evidence type="ECO:0000259" key="14">
    <source>
        <dbReference type="PROSITE" id="PS50929"/>
    </source>
</evidence>
<feature type="region of interest" description="Disordered" evidence="11">
    <location>
        <begin position="291"/>
        <end position="320"/>
    </location>
</feature>
<dbReference type="Proteomes" id="UP000306102">
    <property type="component" value="Unassembled WGS sequence"/>
</dbReference>
<evidence type="ECO:0000256" key="11">
    <source>
        <dbReference type="SAM" id="MobiDB-lite"/>
    </source>
</evidence>
<evidence type="ECO:0000256" key="12">
    <source>
        <dbReference type="SAM" id="Phobius"/>
    </source>
</evidence>
<keyword evidence="4 12" id="KW-0812">Transmembrane</keyword>
<feature type="compositionally biased region" description="Low complexity" evidence="11">
    <location>
        <begin position="294"/>
        <end position="320"/>
    </location>
</feature>
<dbReference type="GO" id="GO:0005524">
    <property type="term" value="F:ATP binding"/>
    <property type="evidence" value="ECO:0007669"/>
    <property type="project" value="UniProtKB-KW"/>
</dbReference>
<keyword evidence="8 12" id="KW-1133">Transmembrane helix</keyword>
<feature type="transmembrane region" description="Helical" evidence="12">
    <location>
        <begin position="399"/>
        <end position="423"/>
    </location>
</feature>
<proteinExistence type="inferred from homology"/>
<dbReference type="GO" id="GO:0005743">
    <property type="term" value="C:mitochondrial inner membrane"/>
    <property type="evidence" value="ECO:0007669"/>
    <property type="project" value="TreeGrafter"/>
</dbReference>
<organism evidence="15 16">
    <name type="scientific">Camellia sinensis var. sinensis</name>
    <name type="common">China tea</name>
    <dbReference type="NCBI Taxonomy" id="542762"/>
    <lineage>
        <taxon>Eukaryota</taxon>
        <taxon>Viridiplantae</taxon>
        <taxon>Streptophyta</taxon>
        <taxon>Embryophyta</taxon>
        <taxon>Tracheophyta</taxon>
        <taxon>Spermatophyta</taxon>
        <taxon>Magnoliopsida</taxon>
        <taxon>eudicotyledons</taxon>
        <taxon>Gunneridae</taxon>
        <taxon>Pentapetalae</taxon>
        <taxon>asterids</taxon>
        <taxon>Ericales</taxon>
        <taxon>Theaceae</taxon>
        <taxon>Camellia</taxon>
    </lineage>
</organism>
<accession>A0A4S4DT98</accession>
<dbReference type="PROSITE" id="PS50929">
    <property type="entry name" value="ABC_TM1F"/>
    <property type="match status" value="1"/>
</dbReference>
<dbReference type="STRING" id="542762.A0A4S4DT98"/>
<dbReference type="GO" id="GO:0005886">
    <property type="term" value="C:plasma membrane"/>
    <property type="evidence" value="ECO:0007669"/>
    <property type="project" value="UniProtKB-SubCell"/>
</dbReference>
<dbReference type="Pfam" id="PF00005">
    <property type="entry name" value="ABC_tran"/>
    <property type="match status" value="1"/>
</dbReference>
<dbReference type="EMBL" id="SDRB02010430">
    <property type="protein sequence ID" value="THG06473.1"/>
    <property type="molecule type" value="Genomic_DNA"/>
</dbReference>
<feature type="transmembrane region" description="Helical" evidence="12">
    <location>
        <begin position="356"/>
        <end position="387"/>
    </location>
</feature>
<dbReference type="PANTHER" id="PTHR43394:SF16">
    <property type="entry name" value="ABC TRANSPORTER B FAMILY MEMBER 4-LIKE ISOFORM X1"/>
    <property type="match status" value="1"/>
</dbReference>
<evidence type="ECO:0000256" key="5">
    <source>
        <dbReference type="ARBA" id="ARBA00022737"/>
    </source>
</evidence>
<dbReference type="FunFam" id="3.40.50.300:FF:000066">
    <property type="entry name" value="ABC transporter B family member 1"/>
    <property type="match status" value="1"/>
</dbReference>
<keyword evidence="3" id="KW-0813">Transport</keyword>